<evidence type="ECO:0000259" key="1">
    <source>
        <dbReference type="Pfam" id="PF12708"/>
    </source>
</evidence>
<reference evidence="2 3" key="1">
    <citation type="submission" date="2024-04" db="EMBL/GenBank/DDBJ databases">
        <title>Flavobacterium sp. DGU11 16S ribosomal RNA gene Genome sequencing and assembly.</title>
        <authorList>
            <person name="Park S."/>
        </authorList>
    </citation>
    <scope>NUCLEOTIDE SEQUENCE [LARGE SCALE GENOMIC DNA]</scope>
    <source>
        <strain evidence="2 3">DGU11</strain>
    </source>
</reference>
<protein>
    <submittedName>
        <fullName evidence="2">Glycosyl hydrolase family 28-related protein</fullName>
    </submittedName>
</protein>
<evidence type="ECO:0000313" key="3">
    <source>
        <dbReference type="Proteomes" id="UP001464555"/>
    </source>
</evidence>
<dbReference type="Pfam" id="PF12708">
    <property type="entry name" value="Pect-lyase_RHGA_epim"/>
    <property type="match status" value="1"/>
</dbReference>
<comment type="caution">
    <text evidence="2">The sequence shown here is derived from an EMBL/GenBank/DDBJ whole genome shotgun (WGS) entry which is preliminary data.</text>
</comment>
<evidence type="ECO:0000313" key="2">
    <source>
        <dbReference type="EMBL" id="MEL1243193.1"/>
    </source>
</evidence>
<name>A0ABU9HSQ9_9FLAO</name>
<keyword evidence="2" id="KW-0378">Hydrolase</keyword>
<keyword evidence="3" id="KW-1185">Reference proteome</keyword>
<dbReference type="RefSeq" id="WP_341695510.1">
    <property type="nucleotide sequence ID" value="NZ_JBBYHR010000001.1"/>
</dbReference>
<dbReference type="InterPro" id="IPR012334">
    <property type="entry name" value="Pectin_lyas_fold"/>
</dbReference>
<dbReference type="EMBL" id="JBBYHR010000001">
    <property type="protein sequence ID" value="MEL1243193.1"/>
    <property type="molecule type" value="Genomic_DNA"/>
</dbReference>
<organism evidence="2 3">
    <name type="scientific">Flavobacterium arundinis</name>
    <dbReference type="NCBI Taxonomy" id="3139143"/>
    <lineage>
        <taxon>Bacteria</taxon>
        <taxon>Pseudomonadati</taxon>
        <taxon>Bacteroidota</taxon>
        <taxon>Flavobacteriia</taxon>
        <taxon>Flavobacteriales</taxon>
        <taxon>Flavobacteriaceae</taxon>
        <taxon>Flavobacterium</taxon>
    </lineage>
</organism>
<dbReference type="GO" id="GO:0016787">
    <property type="term" value="F:hydrolase activity"/>
    <property type="evidence" value="ECO:0007669"/>
    <property type="project" value="UniProtKB-KW"/>
</dbReference>
<accession>A0ABU9HSQ9</accession>
<sequence length="559" mass="59526">MTEVNVINDLRSIVGSAGDLVYVKYHSQPWDTGGGMFMWRTGAENSLFINLSSYYGIDNNGTLIKVAGNNTGRWVRQYDDYISLAHFGGCKDMYATVALQAAIDFAAANVSTSNAPTRGSAIFIPGGTYVINEVTLKYGVQLIGNSIDQPIINATLPGEPGYSFGTGYLFNMAADVIQIEISNLNILGRNTSDKGCFYFNAQPGSPAPSDDGGIWHSSFKNIKISGFKGHSIYSKGGTTGDLPNQSLVFELINIEMSPLAPMTSSALKITGQNGQILFLDSGFNGFQDTATNPPTYHKGHVVSISRDPSVTAAFPATISFLTSTFQSGDYGVYMDYVENITFDNCWFERLGVAVSIDGTTNECRSINVLNSRFANAAGYGSAPASSGNLINNGVCVNITNARATVANNYVTVTNPNDSRILNDSFIIAQGLGGAINPGVEVFGNTFADPRLNKTSGISQVVTTISGGAVNCGYNKFLYVNTTTPVPVITNINSGLVETETLYIRANGGDLKFNTGGNIYLTGRGGVNPVLVLQNGEVAGFTKIGSNLYQLTSLVKYTTP</sequence>
<gene>
    <name evidence="2" type="ORF">AAEO56_02870</name>
</gene>
<dbReference type="Proteomes" id="UP001464555">
    <property type="component" value="Unassembled WGS sequence"/>
</dbReference>
<dbReference type="InterPro" id="IPR011050">
    <property type="entry name" value="Pectin_lyase_fold/virulence"/>
</dbReference>
<proteinExistence type="predicted"/>
<dbReference type="Gene3D" id="2.160.20.10">
    <property type="entry name" value="Single-stranded right-handed beta-helix, Pectin lyase-like"/>
    <property type="match status" value="1"/>
</dbReference>
<feature type="domain" description="Rhamnogalacturonase A/B/Epimerase-like pectate lyase" evidence="1">
    <location>
        <begin position="95"/>
        <end position="226"/>
    </location>
</feature>
<dbReference type="SUPFAM" id="SSF51126">
    <property type="entry name" value="Pectin lyase-like"/>
    <property type="match status" value="1"/>
</dbReference>
<dbReference type="InterPro" id="IPR024535">
    <property type="entry name" value="RHGA/B-epi-like_pectate_lyase"/>
</dbReference>